<comment type="caution">
    <text evidence="10">The sequence shown here is derived from an EMBL/GenBank/DDBJ whole genome shotgun (WGS) entry which is preliminary data.</text>
</comment>
<dbReference type="PANTHER" id="PTHR43104:SF2">
    <property type="entry name" value="L-2-HYDROXYGLUTARATE DEHYDROGENASE, MITOCHONDRIAL"/>
    <property type="match status" value="1"/>
</dbReference>
<name>A0A8J8NQ28_HALGN</name>
<comment type="catalytic activity">
    <reaction evidence="5">
        <text>(S)-2-hydroxyglutarate + A = 2-oxoglutarate + AH2</text>
        <dbReference type="Rhea" id="RHEA:21252"/>
        <dbReference type="ChEBI" id="CHEBI:13193"/>
        <dbReference type="ChEBI" id="CHEBI:16782"/>
        <dbReference type="ChEBI" id="CHEBI:16810"/>
        <dbReference type="ChEBI" id="CHEBI:17499"/>
        <dbReference type="EC" id="1.1.99.2"/>
    </reaction>
</comment>
<dbReference type="Pfam" id="PF01266">
    <property type="entry name" value="DAO"/>
    <property type="match status" value="1"/>
</dbReference>
<evidence type="ECO:0000256" key="1">
    <source>
        <dbReference type="ARBA" id="ARBA00001974"/>
    </source>
</evidence>
<proteinExistence type="inferred from homology"/>
<keyword evidence="3" id="KW-0274">FAD</keyword>
<dbReference type="EMBL" id="RRYP01010600">
    <property type="protein sequence ID" value="TNV78279.1"/>
    <property type="molecule type" value="Genomic_DNA"/>
</dbReference>
<reference evidence="10" key="1">
    <citation type="submission" date="2019-06" db="EMBL/GenBank/DDBJ databases">
        <authorList>
            <person name="Zheng W."/>
        </authorList>
    </citation>
    <scope>NUCLEOTIDE SEQUENCE</scope>
    <source>
        <strain evidence="10">QDHG01</strain>
    </source>
</reference>
<comment type="cofactor">
    <cofactor evidence="1">
        <name>FAD</name>
        <dbReference type="ChEBI" id="CHEBI:57692"/>
    </cofactor>
</comment>
<evidence type="ECO:0000259" key="9">
    <source>
        <dbReference type="Pfam" id="PF01266"/>
    </source>
</evidence>
<protein>
    <recommendedName>
        <fullName evidence="8">L-2-hydroxyglutarate dehydrogenase, mitochondrial</fullName>
        <ecNumber evidence="7">1.1.99.2</ecNumber>
    </recommendedName>
</protein>
<feature type="domain" description="FAD dependent oxidoreductase" evidence="9">
    <location>
        <begin position="3"/>
        <end position="405"/>
    </location>
</feature>
<dbReference type="Proteomes" id="UP000785679">
    <property type="component" value="Unassembled WGS sequence"/>
</dbReference>
<dbReference type="SUPFAM" id="SSF51905">
    <property type="entry name" value="FAD/NAD(P)-binding domain"/>
    <property type="match status" value="1"/>
</dbReference>
<evidence type="ECO:0000256" key="8">
    <source>
        <dbReference type="ARBA" id="ARBA00041137"/>
    </source>
</evidence>
<evidence type="ECO:0000256" key="7">
    <source>
        <dbReference type="ARBA" id="ARBA00038878"/>
    </source>
</evidence>
<evidence type="ECO:0000256" key="2">
    <source>
        <dbReference type="ARBA" id="ARBA00022630"/>
    </source>
</evidence>
<dbReference type="OrthoDB" id="498204at2759"/>
<dbReference type="PANTHER" id="PTHR43104">
    <property type="entry name" value="L-2-HYDROXYGLUTARATE DEHYDROGENASE, MITOCHONDRIAL"/>
    <property type="match status" value="1"/>
</dbReference>
<dbReference type="Gene3D" id="3.30.9.10">
    <property type="entry name" value="D-Amino Acid Oxidase, subunit A, domain 2"/>
    <property type="match status" value="1"/>
</dbReference>
<evidence type="ECO:0000313" key="10">
    <source>
        <dbReference type="EMBL" id="TNV78279.1"/>
    </source>
</evidence>
<keyword evidence="4" id="KW-0560">Oxidoreductase</keyword>
<keyword evidence="2" id="KW-0285">Flavoprotein</keyword>
<comment type="similarity">
    <text evidence="6">Belongs to the L2HGDH family.</text>
</comment>
<dbReference type="GO" id="GO:0047545">
    <property type="term" value="F:(S)-2-hydroxyglutarate dehydrogenase activity"/>
    <property type="evidence" value="ECO:0007669"/>
    <property type="project" value="UniProtKB-EC"/>
</dbReference>
<keyword evidence="11" id="KW-1185">Reference proteome</keyword>
<organism evidence="10 11">
    <name type="scientific">Halteria grandinella</name>
    <dbReference type="NCBI Taxonomy" id="5974"/>
    <lineage>
        <taxon>Eukaryota</taxon>
        <taxon>Sar</taxon>
        <taxon>Alveolata</taxon>
        <taxon>Ciliophora</taxon>
        <taxon>Intramacronucleata</taxon>
        <taxon>Spirotrichea</taxon>
        <taxon>Stichotrichia</taxon>
        <taxon>Sporadotrichida</taxon>
        <taxon>Halteriidae</taxon>
        <taxon>Halteria</taxon>
    </lineage>
</organism>
<dbReference type="Gene3D" id="3.50.50.60">
    <property type="entry name" value="FAD/NAD(P)-binding domain"/>
    <property type="match status" value="1"/>
</dbReference>
<accession>A0A8J8NQ28</accession>
<evidence type="ECO:0000313" key="11">
    <source>
        <dbReference type="Proteomes" id="UP000785679"/>
    </source>
</evidence>
<dbReference type="AlphaFoldDB" id="A0A8J8NQ28"/>
<dbReference type="EC" id="1.1.99.2" evidence="7"/>
<dbReference type="InterPro" id="IPR036188">
    <property type="entry name" value="FAD/NAD-bd_sf"/>
</dbReference>
<evidence type="ECO:0000256" key="4">
    <source>
        <dbReference type="ARBA" id="ARBA00023002"/>
    </source>
</evidence>
<gene>
    <name evidence="10" type="ORF">FGO68_gene4483</name>
</gene>
<evidence type="ECO:0000256" key="3">
    <source>
        <dbReference type="ARBA" id="ARBA00022827"/>
    </source>
</evidence>
<evidence type="ECO:0000256" key="6">
    <source>
        <dbReference type="ARBA" id="ARBA00037941"/>
    </source>
</evidence>
<dbReference type="InterPro" id="IPR006076">
    <property type="entry name" value="FAD-dep_OxRdtase"/>
</dbReference>
<sequence>MTDILIVGGGAVGITIARSLSRALPPSAKITLLEKEPTLSEHTSGRNSGVLHAGFYYSSESMKAQFCRVGCQMWTEYCEERGLPIRKCGKLVVPKNEIEIEYMHDLYKQGLKNGVKLEMITAEEARKIDPMVKGYGKEFIWSPTTSVVNSKALVKQMAEDLSQNPNIEIKTGVSFISDKSILSHTGGLHSIALSSGDTLQAKYFINAAGQQSLSLAHAQGIGLDFDFFPLKGIYTISDQKLDHIYKTLVYPVPIRGAPFLGVHSTLTVDGYVKMGPTVAPAFSLENYSGLENLRWGEVANIMGNYTRMLFNGEQRKLIWAFITQEMPKMSIGKITRDVSQIHKMNRSDFTRFYRPGIRAQLVHKNTLKLHNDFILDFSNKGQLHVLNLVSPGFTCSLPFADHIAKEMQVQGLI</sequence>
<evidence type="ECO:0000256" key="5">
    <source>
        <dbReference type="ARBA" id="ARBA00036066"/>
    </source>
</evidence>